<gene>
    <name evidence="1" type="ORF">DES32_1511</name>
</gene>
<accession>A0A3D9YYZ7</accession>
<protein>
    <submittedName>
        <fullName evidence="1">Uncharacterized protein</fullName>
    </submittedName>
</protein>
<organism evidence="1 2">
    <name type="scientific">Methylovirgula ligni</name>
    <dbReference type="NCBI Taxonomy" id="569860"/>
    <lineage>
        <taxon>Bacteria</taxon>
        <taxon>Pseudomonadati</taxon>
        <taxon>Pseudomonadota</taxon>
        <taxon>Alphaproteobacteria</taxon>
        <taxon>Hyphomicrobiales</taxon>
        <taxon>Beijerinckiaceae</taxon>
        <taxon>Methylovirgula</taxon>
    </lineage>
</organism>
<evidence type="ECO:0000313" key="1">
    <source>
        <dbReference type="EMBL" id="REF87877.1"/>
    </source>
</evidence>
<dbReference type="Proteomes" id="UP000256900">
    <property type="component" value="Unassembled WGS sequence"/>
</dbReference>
<keyword evidence="2" id="KW-1185">Reference proteome</keyword>
<comment type="caution">
    <text evidence="1">The sequence shown here is derived from an EMBL/GenBank/DDBJ whole genome shotgun (WGS) entry which is preliminary data.</text>
</comment>
<dbReference type="AlphaFoldDB" id="A0A3D9YYZ7"/>
<sequence length="79" mass="9203">MSDELVAELEQIQAAYKAAVEAWIVAIKEEEALVSTAPKSIEDIDKWEDAHFREDDARNKVIELKQQYEDGLREKFFNF</sequence>
<dbReference type="EMBL" id="QUMO01000002">
    <property type="protein sequence ID" value="REF87877.1"/>
    <property type="molecule type" value="Genomic_DNA"/>
</dbReference>
<proteinExistence type="predicted"/>
<name>A0A3D9YYZ7_9HYPH</name>
<reference evidence="1 2" key="1">
    <citation type="submission" date="2018-08" db="EMBL/GenBank/DDBJ databases">
        <title>Genomic Encyclopedia of Type Strains, Phase IV (KMG-IV): sequencing the most valuable type-strain genomes for metagenomic binning, comparative biology and taxonomic classification.</title>
        <authorList>
            <person name="Goeker M."/>
        </authorList>
    </citation>
    <scope>NUCLEOTIDE SEQUENCE [LARGE SCALE GENOMIC DNA]</scope>
    <source>
        <strain evidence="1 2">BW863</strain>
    </source>
</reference>
<dbReference type="RefSeq" id="WP_115836020.1">
    <property type="nucleotide sequence ID" value="NZ_CP025086.1"/>
</dbReference>
<evidence type="ECO:0000313" key="2">
    <source>
        <dbReference type="Proteomes" id="UP000256900"/>
    </source>
</evidence>
<dbReference type="OrthoDB" id="122884at2"/>